<dbReference type="AlphaFoldDB" id="A0A1W0A9X7"/>
<dbReference type="Proteomes" id="UP000243217">
    <property type="component" value="Unassembled WGS sequence"/>
</dbReference>
<dbReference type="EMBL" id="JNBS01000276">
    <property type="protein sequence ID" value="OQS07117.1"/>
    <property type="molecule type" value="Genomic_DNA"/>
</dbReference>
<evidence type="ECO:0000256" key="1">
    <source>
        <dbReference type="SAM" id="Coils"/>
    </source>
</evidence>
<dbReference type="InterPro" id="IPR016024">
    <property type="entry name" value="ARM-type_fold"/>
</dbReference>
<keyword evidence="3" id="KW-1185">Reference proteome</keyword>
<organism evidence="2 3">
    <name type="scientific">Thraustotheca clavata</name>
    <dbReference type="NCBI Taxonomy" id="74557"/>
    <lineage>
        <taxon>Eukaryota</taxon>
        <taxon>Sar</taxon>
        <taxon>Stramenopiles</taxon>
        <taxon>Oomycota</taxon>
        <taxon>Saprolegniomycetes</taxon>
        <taxon>Saprolegniales</taxon>
        <taxon>Achlyaceae</taxon>
        <taxon>Thraustotheca</taxon>
    </lineage>
</organism>
<evidence type="ECO:0000313" key="2">
    <source>
        <dbReference type="EMBL" id="OQS07117.1"/>
    </source>
</evidence>
<accession>A0A1W0A9X7</accession>
<evidence type="ECO:0000313" key="3">
    <source>
        <dbReference type="Proteomes" id="UP000243217"/>
    </source>
</evidence>
<proteinExistence type="predicted"/>
<keyword evidence="1" id="KW-0175">Coiled coil</keyword>
<comment type="caution">
    <text evidence="2">The sequence shown here is derived from an EMBL/GenBank/DDBJ whole genome shotgun (WGS) entry which is preliminary data.</text>
</comment>
<dbReference type="SUPFAM" id="SSF48371">
    <property type="entry name" value="ARM repeat"/>
    <property type="match status" value="1"/>
</dbReference>
<sequence>MNRNEFINALAQALRENEKSETQGKNEQEQAHEVYKALQYDFPQVSSENLVFLARNWHCGYQMSAKLFENALELSGKTAGGALVLVQCFFTPFLHEEMLDSFVIEKGKMTRNEEKMIYVLLHTSYAPLSLISMQEWKDFQVTEKCIEIAKKLLHWNCTTQEGMLLQLEWMRYLYLLRDRMLQFPQNCSDILPQMNKFFQDDTNGQIFNQHDILEIVQLLVELTRSKQITESLMSSSAILAIVQALLPKIIAQMDGMNSSTLIFAVAQLLLWCIQRKPIVWIPLLFEKGVLRMFLHYIGMLRDEEEAVKATLRLLVQCMLFNGEFARYLHQVPSMVKWTKNTYFQEKYRVEYALWTLSKLLVSPQEDPMAFYTLVPGFFPANCTTFLQARQALYDAVYATETFVAMKKSSLWTTWAAKDKLGISLSEFVPKLNGLFAYPMKEDATQEEYSKTESTFQLMLFDRLRKAIKQTIDGNSVGKLD</sequence>
<gene>
    <name evidence="2" type="ORF">THRCLA_00875</name>
</gene>
<feature type="coiled-coil region" evidence="1">
    <location>
        <begin position="3"/>
        <end position="30"/>
    </location>
</feature>
<dbReference type="OrthoDB" id="71714at2759"/>
<name>A0A1W0A9X7_9STRA</name>
<reference evidence="2 3" key="1">
    <citation type="journal article" date="2014" name="Genome Biol. Evol.">
        <title>The secreted proteins of Achlya hypogyna and Thraustotheca clavata identify the ancestral oomycete secretome and reveal gene acquisitions by horizontal gene transfer.</title>
        <authorList>
            <person name="Misner I."/>
            <person name="Blouin N."/>
            <person name="Leonard G."/>
            <person name="Richards T.A."/>
            <person name="Lane C.E."/>
        </authorList>
    </citation>
    <scope>NUCLEOTIDE SEQUENCE [LARGE SCALE GENOMIC DNA]</scope>
    <source>
        <strain evidence="2 3">ATCC 34112</strain>
    </source>
</reference>
<protein>
    <submittedName>
        <fullName evidence="2">Uncharacterized protein</fullName>
    </submittedName>
</protein>